<reference evidence="2 3" key="1">
    <citation type="submission" date="2018-02" db="EMBL/GenBank/DDBJ databases">
        <title>Draft genome of wild Prunus yedoensis var. nudiflora.</title>
        <authorList>
            <person name="Baek S."/>
            <person name="Kim J.-H."/>
            <person name="Choi K."/>
            <person name="Kim G.-B."/>
            <person name="Cho A."/>
            <person name="Jang H."/>
            <person name="Shin C.-H."/>
            <person name="Yu H.-J."/>
            <person name="Mun J.-H."/>
        </authorList>
    </citation>
    <scope>NUCLEOTIDE SEQUENCE [LARGE SCALE GENOMIC DNA]</scope>
    <source>
        <strain evidence="3">cv. Jeju island</strain>
        <tissue evidence="2">Leaf</tissue>
    </source>
</reference>
<gene>
    <name evidence="2" type="ORF">Pyn_03759</name>
</gene>
<dbReference type="Proteomes" id="UP000250321">
    <property type="component" value="Unassembled WGS sequence"/>
</dbReference>
<keyword evidence="3" id="KW-1185">Reference proteome</keyword>
<keyword evidence="1" id="KW-0472">Membrane</keyword>
<protein>
    <submittedName>
        <fullName evidence="2">Uncharacterized protein</fullName>
    </submittedName>
</protein>
<dbReference type="InterPro" id="IPR045884">
    <property type="entry name" value="At5g59350-like"/>
</dbReference>
<organism evidence="2 3">
    <name type="scientific">Prunus yedoensis var. nudiflora</name>
    <dbReference type="NCBI Taxonomy" id="2094558"/>
    <lineage>
        <taxon>Eukaryota</taxon>
        <taxon>Viridiplantae</taxon>
        <taxon>Streptophyta</taxon>
        <taxon>Embryophyta</taxon>
        <taxon>Tracheophyta</taxon>
        <taxon>Spermatophyta</taxon>
        <taxon>Magnoliopsida</taxon>
        <taxon>eudicotyledons</taxon>
        <taxon>Gunneridae</taxon>
        <taxon>Pentapetalae</taxon>
        <taxon>rosids</taxon>
        <taxon>fabids</taxon>
        <taxon>Rosales</taxon>
        <taxon>Rosaceae</taxon>
        <taxon>Amygdaloideae</taxon>
        <taxon>Amygdaleae</taxon>
        <taxon>Prunus</taxon>
    </lineage>
</organism>
<dbReference type="OrthoDB" id="784633at2759"/>
<feature type="transmembrane region" description="Helical" evidence="1">
    <location>
        <begin position="12"/>
        <end position="31"/>
    </location>
</feature>
<evidence type="ECO:0000256" key="1">
    <source>
        <dbReference type="SAM" id="Phobius"/>
    </source>
</evidence>
<proteinExistence type="predicted"/>
<accession>A0A314V0F8</accession>
<dbReference type="PANTHER" id="PTHR34054:SF4">
    <property type="entry name" value="PROTEIN, PUTATIVE-RELATED"/>
    <property type="match status" value="1"/>
</dbReference>
<keyword evidence="1" id="KW-0812">Transmembrane</keyword>
<dbReference type="PANTHER" id="PTHR34054">
    <property type="entry name" value="EXPRESSED PROTEIN"/>
    <property type="match status" value="1"/>
</dbReference>
<keyword evidence="1" id="KW-1133">Transmembrane helix</keyword>
<dbReference type="AlphaFoldDB" id="A0A314V0F8"/>
<dbReference type="EMBL" id="PJQY01002692">
    <property type="protein sequence ID" value="PQM43305.1"/>
    <property type="molecule type" value="Genomic_DNA"/>
</dbReference>
<name>A0A314V0F8_PRUYE</name>
<evidence type="ECO:0000313" key="2">
    <source>
        <dbReference type="EMBL" id="PQM43305.1"/>
    </source>
</evidence>
<comment type="caution">
    <text evidence="2">The sequence shown here is derived from an EMBL/GenBank/DDBJ whole genome shotgun (WGS) entry which is preliminary data.</text>
</comment>
<sequence length="194" mass="21357">MNGGLSKLGTALTVVFAAILAALAAQLFFLLRRRRKSQSQTRIGHHENPPHSQHHSSVDVDVDDVFKWQQALYGVSSRVLFTIEEEEERKVLDSAETTTHSSCAEKEVKTTTTVVLDVAVTVMSVEVDDGTTPFSTPCASPPYILRRLLPVVRLVACNKEGRFNLWVRVGSWAWVFGSSDDLAMLASTVLDDGV</sequence>
<evidence type="ECO:0000313" key="3">
    <source>
        <dbReference type="Proteomes" id="UP000250321"/>
    </source>
</evidence>